<dbReference type="InterPro" id="IPR004839">
    <property type="entry name" value="Aminotransferase_I/II_large"/>
</dbReference>
<comment type="subunit">
    <text evidence="3">Homodimer.</text>
</comment>
<evidence type="ECO:0000313" key="8">
    <source>
        <dbReference type="EMBL" id="KAK8396853.1"/>
    </source>
</evidence>
<evidence type="ECO:0000259" key="7">
    <source>
        <dbReference type="Pfam" id="PF00155"/>
    </source>
</evidence>
<keyword evidence="5" id="KW-0808">Transferase</keyword>
<dbReference type="CDD" id="cd00609">
    <property type="entry name" value="AAT_like"/>
    <property type="match status" value="1"/>
</dbReference>
<evidence type="ECO:0000313" key="9">
    <source>
        <dbReference type="Proteomes" id="UP001487740"/>
    </source>
</evidence>
<dbReference type="GO" id="GO:0008483">
    <property type="term" value="F:transaminase activity"/>
    <property type="evidence" value="ECO:0007669"/>
    <property type="project" value="UniProtKB-KW"/>
</dbReference>
<evidence type="ECO:0000256" key="1">
    <source>
        <dbReference type="ARBA" id="ARBA00001933"/>
    </source>
</evidence>
<feature type="domain" description="Aminotransferase class I/classII large" evidence="7">
    <location>
        <begin position="49"/>
        <end position="383"/>
    </location>
</feature>
<evidence type="ECO:0000256" key="3">
    <source>
        <dbReference type="ARBA" id="ARBA00011738"/>
    </source>
</evidence>
<gene>
    <name evidence="8" type="ORF">O3P69_005074</name>
</gene>
<comment type="similarity">
    <text evidence="2">Belongs to the class-I pyridoxal-phosphate-dependent aminotransferase family.</text>
</comment>
<dbReference type="Gene3D" id="3.40.640.10">
    <property type="entry name" value="Type I PLP-dependent aspartate aminotransferase-like (Major domain)"/>
    <property type="match status" value="1"/>
</dbReference>
<protein>
    <recommendedName>
        <fullName evidence="7">Aminotransferase class I/classII large domain-containing protein</fullName>
    </recommendedName>
</protein>
<dbReference type="GO" id="GO:0030170">
    <property type="term" value="F:pyridoxal phosphate binding"/>
    <property type="evidence" value="ECO:0007669"/>
    <property type="project" value="InterPro"/>
</dbReference>
<proteinExistence type="inferred from homology"/>
<dbReference type="Pfam" id="PF00155">
    <property type="entry name" value="Aminotran_1_2"/>
    <property type="match status" value="1"/>
</dbReference>
<comment type="caution">
    <text evidence="8">The sequence shown here is derived from an EMBL/GenBank/DDBJ whole genome shotgun (WGS) entry which is preliminary data.</text>
</comment>
<dbReference type="Proteomes" id="UP001487740">
    <property type="component" value="Unassembled WGS sequence"/>
</dbReference>
<keyword evidence="9" id="KW-1185">Reference proteome</keyword>
<dbReference type="FunFam" id="3.40.640.10:FF:000053">
    <property type="entry name" value="Aminotransferase, class I"/>
    <property type="match status" value="1"/>
</dbReference>
<dbReference type="GO" id="GO:1901605">
    <property type="term" value="P:alpha-amino acid metabolic process"/>
    <property type="evidence" value="ECO:0007669"/>
    <property type="project" value="TreeGrafter"/>
</dbReference>
<reference evidence="8 9" key="1">
    <citation type="submission" date="2023-03" db="EMBL/GenBank/DDBJ databases">
        <title>High-quality genome of Scylla paramamosain provides insights in environmental adaptation.</title>
        <authorList>
            <person name="Zhang L."/>
        </authorList>
    </citation>
    <scope>NUCLEOTIDE SEQUENCE [LARGE SCALE GENOMIC DNA]</scope>
    <source>
        <strain evidence="8">LZ_2023a</strain>
        <tissue evidence="8">Muscle</tissue>
    </source>
</reference>
<accession>A0AAW0U9U7</accession>
<dbReference type="PANTHER" id="PTHR42790:SF19">
    <property type="entry name" value="KYNURENINE_ALPHA-AMINOADIPATE AMINOTRANSFERASE, MITOCHONDRIAL"/>
    <property type="match status" value="1"/>
</dbReference>
<dbReference type="InterPro" id="IPR015424">
    <property type="entry name" value="PyrdxlP-dep_Trfase"/>
</dbReference>
<dbReference type="PANTHER" id="PTHR42790">
    <property type="entry name" value="AMINOTRANSFERASE"/>
    <property type="match status" value="1"/>
</dbReference>
<dbReference type="InterPro" id="IPR015421">
    <property type="entry name" value="PyrdxlP-dep_Trfase_major"/>
</dbReference>
<dbReference type="AlphaFoldDB" id="A0AAW0U9U7"/>
<comment type="cofactor">
    <cofactor evidence="1">
        <name>pyridoxal 5'-phosphate</name>
        <dbReference type="ChEBI" id="CHEBI:597326"/>
    </cofactor>
</comment>
<name>A0AAW0U9U7_SCYPA</name>
<organism evidence="8 9">
    <name type="scientific">Scylla paramamosain</name>
    <name type="common">Mud crab</name>
    <dbReference type="NCBI Taxonomy" id="85552"/>
    <lineage>
        <taxon>Eukaryota</taxon>
        <taxon>Metazoa</taxon>
        <taxon>Ecdysozoa</taxon>
        <taxon>Arthropoda</taxon>
        <taxon>Crustacea</taxon>
        <taxon>Multicrustacea</taxon>
        <taxon>Malacostraca</taxon>
        <taxon>Eumalacostraca</taxon>
        <taxon>Eucarida</taxon>
        <taxon>Decapoda</taxon>
        <taxon>Pleocyemata</taxon>
        <taxon>Brachyura</taxon>
        <taxon>Eubrachyura</taxon>
        <taxon>Portunoidea</taxon>
        <taxon>Portunidae</taxon>
        <taxon>Portuninae</taxon>
        <taxon>Scylla</taxon>
    </lineage>
</organism>
<dbReference type="InterPro" id="IPR050859">
    <property type="entry name" value="Class-I_PLP-dep_aminotransf"/>
</dbReference>
<keyword evidence="4" id="KW-0032">Aminotransferase</keyword>
<evidence type="ECO:0000256" key="6">
    <source>
        <dbReference type="ARBA" id="ARBA00022898"/>
    </source>
</evidence>
<dbReference type="EMBL" id="JARAKH010000015">
    <property type="protein sequence ID" value="KAK8396853.1"/>
    <property type="molecule type" value="Genomic_DNA"/>
</dbReference>
<evidence type="ECO:0000256" key="4">
    <source>
        <dbReference type="ARBA" id="ARBA00022576"/>
    </source>
</evidence>
<keyword evidence="6" id="KW-0663">Pyridoxal phosphate</keyword>
<sequence length="394" mass="44071">MPFLSRLRSASKASTVYNLSSGLPDPELFPFKEASFVLQSGEVLPLTQHLIEKAFQYSPTNGIPELVKHLTDFTAKLFAPPHMSERGLAITAGGQAALHAVLHTFVDPGDCVFVPETTYSSFFSTLETTEGKPVIVGKDRYGLRPDLLRDTLERSSSGRRKLLYIIPNADNPTGSTLTKERRQEIYDIACVYDLLIVEDDPYFFLQYGSQTHPSFLSLDTAGRVLRIDSFSKILGPGLRLGYITADKHFTDKICTLTAAVTIHASSLSQVVVSELLDRCGYEGFMKVTRDISLKYLEKRDMVTQAASKHLSGLCEWVETDGMFLWLKVLGLEDVTEMVNHTCRERNLLVVPGSIFQLDATQPSPYIRINFAMITPEIADKVMRAHTHTHTHTHR</sequence>
<evidence type="ECO:0000256" key="5">
    <source>
        <dbReference type="ARBA" id="ARBA00022679"/>
    </source>
</evidence>
<evidence type="ECO:0000256" key="2">
    <source>
        <dbReference type="ARBA" id="ARBA00007441"/>
    </source>
</evidence>
<dbReference type="SUPFAM" id="SSF53383">
    <property type="entry name" value="PLP-dependent transferases"/>
    <property type="match status" value="1"/>
</dbReference>